<keyword evidence="3" id="KW-1185">Reference proteome</keyword>
<accession>A0ABW1D0P0</accession>
<evidence type="ECO:0000313" key="3">
    <source>
        <dbReference type="Proteomes" id="UP001596058"/>
    </source>
</evidence>
<gene>
    <name evidence="2" type="ORF">ACFPZ3_47990</name>
</gene>
<feature type="region of interest" description="Disordered" evidence="1">
    <location>
        <begin position="1"/>
        <end position="87"/>
    </location>
</feature>
<dbReference type="RefSeq" id="WP_379521106.1">
    <property type="nucleotide sequence ID" value="NZ_JBHSPA010000066.1"/>
</dbReference>
<comment type="caution">
    <text evidence="2">The sequence shown here is derived from an EMBL/GenBank/DDBJ whole genome shotgun (WGS) entry which is preliminary data.</text>
</comment>
<evidence type="ECO:0000256" key="1">
    <source>
        <dbReference type="SAM" id="MobiDB-lite"/>
    </source>
</evidence>
<dbReference type="EMBL" id="JBHSPA010000066">
    <property type="protein sequence ID" value="MFC5831639.1"/>
    <property type="molecule type" value="Genomic_DNA"/>
</dbReference>
<evidence type="ECO:0000313" key="2">
    <source>
        <dbReference type="EMBL" id="MFC5831639.1"/>
    </source>
</evidence>
<sequence length="87" mass="9124">MSWPYEGLPYEGPLWDEPSYERDSYGDAPKTSERPDGSPQDVPNEAGGSGRLSCSAMSSAGKKSGRPCGSGESDGLRPSVGRVSSVI</sequence>
<feature type="compositionally biased region" description="Basic and acidic residues" evidence="1">
    <location>
        <begin position="19"/>
        <end position="36"/>
    </location>
</feature>
<organism evidence="2 3">
    <name type="scientific">Nonomuraea insulae</name>
    <dbReference type="NCBI Taxonomy" id="1616787"/>
    <lineage>
        <taxon>Bacteria</taxon>
        <taxon>Bacillati</taxon>
        <taxon>Actinomycetota</taxon>
        <taxon>Actinomycetes</taxon>
        <taxon>Streptosporangiales</taxon>
        <taxon>Streptosporangiaceae</taxon>
        <taxon>Nonomuraea</taxon>
    </lineage>
</organism>
<dbReference type="Proteomes" id="UP001596058">
    <property type="component" value="Unassembled WGS sequence"/>
</dbReference>
<proteinExistence type="predicted"/>
<name>A0ABW1D0P0_9ACTN</name>
<protein>
    <submittedName>
        <fullName evidence="2">Uncharacterized protein</fullName>
    </submittedName>
</protein>
<reference evidence="3" key="1">
    <citation type="journal article" date="2019" name="Int. J. Syst. Evol. Microbiol.">
        <title>The Global Catalogue of Microorganisms (GCM) 10K type strain sequencing project: providing services to taxonomists for standard genome sequencing and annotation.</title>
        <authorList>
            <consortium name="The Broad Institute Genomics Platform"/>
            <consortium name="The Broad Institute Genome Sequencing Center for Infectious Disease"/>
            <person name="Wu L."/>
            <person name="Ma J."/>
        </authorList>
    </citation>
    <scope>NUCLEOTIDE SEQUENCE [LARGE SCALE GENOMIC DNA]</scope>
    <source>
        <strain evidence="3">CCUG 53903</strain>
    </source>
</reference>